<gene>
    <name evidence="1" type="ORF">SCP_0702980</name>
</gene>
<dbReference type="EMBL" id="BFAD01000007">
    <property type="protein sequence ID" value="GBE85112.1"/>
    <property type="molecule type" value="Genomic_DNA"/>
</dbReference>
<proteinExistence type="predicted"/>
<dbReference type="Proteomes" id="UP000287166">
    <property type="component" value="Unassembled WGS sequence"/>
</dbReference>
<dbReference type="RefSeq" id="XP_027616025.1">
    <property type="nucleotide sequence ID" value="XM_027760224.1"/>
</dbReference>
<evidence type="ECO:0000313" key="2">
    <source>
        <dbReference type="Proteomes" id="UP000287166"/>
    </source>
</evidence>
<name>A0A401GS98_9APHY</name>
<protein>
    <submittedName>
        <fullName evidence="1">Uncharacterized protein</fullName>
    </submittedName>
</protein>
<accession>A0A401GS98</accession>
<dbReference type="AlphaFoldDB" id="A0A401GS98"/>
<dbReference type="InParanoid" id="A0A401GS98"/>
<sequence length="121" mass="12963">MLATHASACIAPSNTVPTDSPRGGCLSRSPNFSTSWPCRQCPAVTDVVGMWMASGKVACRTYHFANAVFKLLGLAPGPSEESPRPLRLPSPHIFHAIISQATLPCRSRALNATFNFVAFGY</sequence>
<organism evidence="1 2">
    <name type="scientific">Sparassis crispa</name>
    <dbReference type="NCBI Taxonomy" id="139825"/>
    <lineage>
        <taxon>Eukaryota</taxon>
        <taxon>Fungi</taxon>
        <taxon>Dikarya</taxon>
        <taxon>Basidiomycota</taxon>
        <taxon>Agaricomycotina</taxon>
        <taxon>Agaricomycetes</taxon>
        <taxon>Polyporales</taxon>
        <taxon>Sparassidaceae</taxon>
        <taxon>Sparassis</taxon>
    </lineage>
</organism>
<keyword evidence="2" id="KW-1185">Reference proteome</keyword>
<reference evidence="1 2" key="1">
    <citation type="journal article" date="2018" name="Sci. Rep.">
        <title>Genome sequence of the cauliflower mushroom Sparassis crispa (Hanabiratake) and its association with beneficial usage.</title>
        <authorList>
            <person name="Kiyama R."/>
            <person name="Furutani Y."/>
            <person name="Kawaguchi K."/>
            <person name="Nakanishi T."/>
        </authorList>
    </citation>
    <scope>NUCLEOTIDE SEQUENCE [LARGE SCALE GENOMIC DNA]</scope>
</reference>
<evidence type="ECO:0000313" key="1">
    <source>
        <dbReference type="EMBL" id="GBE85112.1"/>
    </source>
</evidence>
<dbReference type="GeneID" id="38782029"/>
<comment type="caution">
    <text evidence="1">The sequence shown here is derived from an EMBL/GenBank/DDBJ whole genome shotgun (WGS) entry which is preliminary data.</text>
</comment>